<dbReference type="GO" id="GO:0016020">
    <property type="term" value="C:membrane"/>
    <property type="evidence" value="ECO:0007669"/>
    <property type="project" value="TreeGrafter"/>
</dbReference>
<evidence type="ECO:0000256" key="2">
    <source>
        <dbReference type="ARBA" id="ARBA00022840"/>
    </source>
</evidence>
<dbReference type="Pfam" id="PF23562">
    <property type="entry name" value="AMP-binding_C_3"/>
    <property type="match status" value="1"/>
</dbReference>
<dbReference type="Pfam" id="PF00501">
    <property type="entry name" value="AMP-binding"/>
    <property type="match status" value="1"/>
</dbReference>
<evidence type="ECO:0000313" key="4">
    <source>
        <dbReference type="EMBL" id="GFO93406.1"/>
    </source>
</evidence>
<dbReference type="GO" id="GO:0005524">
    <property type="term" value="F:ATP binding"/>
    <property type="evidence" value="ECO:0007669"/>
    <property type="project" value="UniProtKB-KW"/>
</dbReference>
<evidence type="ECO:0000256" key="1">
    <source>
        <dbReference type="ARBA" id="ARBA00022741"/>
    </source>
</evidence>
<dbReference type="RefSeq" id="WP_055222834.1">
    <property type="nucleotide sequence ID" value="NZ_BLYL01000001.1"/>
</dbReference>
<feature type="domain" description="AMP-dependent synthetase/ligase" evidence="3">
    <location>
        <begin position="10"/>
        <end position="380"/>
    </location>
</feature>
<sequence>MEENILEIVEKSCQIHRDVIAVKYLSHRDIVEKSYGDLWDDIRKTAIILRNNGLCGTHIALVGSSSYEWICAYMAILFTGNTAVPLDANLSAPELHELLNRSESTALFCGASRKDVITELKADCPRMNVVFTMEKKVDIERPEGADSNPQLAILSFEQLRSEITIPDDFAFADQDKDKMCTLMYTSGTTGKSKGVMLSQFNLAQNVENVYVNLEPGVTILSVLPIHHAFCLTMEWMKGISLGATICINDSLLHMLKNMKRFQPVGMLMVPLMVETIYKKLKDVNPLLPKKLVAKEAFGGKLEYIFCGGAYLDPMYVTEFKKYGIDILQGYGMTECSPVICSNNHRYNRPGSVGKLLDNCAVRFVDEEIQVKGTSVMSGYYDMPDETAEAFQDGWLCTGDLGYLDSDGFMYITGRKKNLIILANGENISPEELEGKLSIEPLISEIVITGDGNHLTAHIYPDQDFVDKKHMDAARTSEKLQKIIDTFNKNQPTYKRISALDIRKEPFEKSSTKKIKRNLVQQ</sequence>
<dbReference type="PANTHER" id="PTHR43272:SF33">
    <property type="entry name" value="AMP-BINDING DOMAIN-CONTAINING PROTEIN-RELATED"/>
    <property type="match status" value="1"/>
</dbReference>
<dbReference type="InterPro" id="IPR042099">
    <property type="entry name" value="ANL_N_sf"/>
</dbReference>
<dbReference type="GO" id="GO:0004467">
    <property type="term" value="F:long-chain fatty acid-CoA ligase activity"/>
    <property type="evidence" value="ECO:0007669"/>
    <property type="project" value="TreeGrafter"/>
</dbReference>
<dbReference type="Gene3D" id="3.40.50.12780">
    <property type="entry name" value="N-terminal domain of ligase-like"/>
    <property type="match status" value="1"/>
</dbReference>
<protein>
    <submittedName>
        <fullName evidence="4">Long-chain-fatty-acid--CoA ligase</fullName>
    </submittedName>
</protein>
<dbReference type="PROSITE" id="PS00455">
    <property type="entry name" value="AMP_BINDING"/>
    <property type="match status" value="1"/>
</dbReference>
<dbReference type="EMBL" id="BLYL01000001">
    <property type="protein sequence ID" value="GFO93406.1"/>
    <property type="molecule type" value="Genomic_DNA"/>
</dbReference>
<name>A0AAI9NXP3_9FIRM</name>
<comment type="caution">
    <text evidence="4">The sequence shown here is derived from an EMBL/GenBank/DDBJ whole genome shotgun (WGS) entry which is preliminary data.</text>
</comment>
<dbReference type="Proteomes" id="UP000660047">
    <property type="component" value="Unassembled WGS sequence"/>
</dbReference>
<dbReference type="InterPro" id="IPR020845">
    <property type="entry name" value="AMP-binding_CS"/>
</dbReference>
<accession>A0AAI9NXP3</accession>
<dbReference type="SUPFAM" id="SSF56801">
    <property type="entry name" value="Acetyl-CoA synthetase-like"/>
    <property type="match status" value="1"/>
</dbReference>
<keyword evidence="2" id="KW-0067">ATP-binding</keyword>
<gene>
    <name evidence="4" type="ORF">COEU31_04520</name>
</gene>
<organism evidence="4 5">
    <name type="scientific">Coprococcus eutactus</name>
    <dbReference type="NCBI Taxonomy" id="33043"/>
    <lineage>
        <taxon>Bacteria</taxon>
        <taxon>Bacillati</taxon>
        <taxon>Bacillota</taxon>
        <taxon>Clostridia</taxon>
        <taxon>Lachnospirales</taxon>
        <taxon>Lachnospiraceae</taxon>
        <taxon>Coprococcus</taxon>
    </lineage>
</organism>
<keyword evidence="4" id="KW-0436">Ligase</keyword>
<proteinExistence type="predicted"/>
<keyword evidence="1" id="KW-0547">Nucleotide-binding</keyword>
<evidence type="ECO:0000259" key="3">
    <source>
        <dbReference type="Pfam" id="PF00501"/>
    </source>
</evidence>
<dbReference type="AlphaFoldDB" id="A0AAI9NXP3"/>
<reference evidence="4" key="1">
    <citation type="submission" date="2020-06" db="EMBL/GenBank/DDBJ databases">
        <title>Characterization of fructooligosaccharide metabolism and fructooligosaccharide-degrading enzymes in human commensal butyrate producers.</title>
        <authorList>
            <person name="Tanno H."/>
            <person name="Fujii T."/>
            <person name="Hirano K."/>
            <person name="Maeno S."/>
            <person name="Tonozuka T."/>
            <person name="Sakamoto M."/>
            <person name="Ohkuma M."/>
            <person name="Tochio T."/>
            <person name="Endo A."/>
        </authorList>
    </citation>
    <scope>NUCLEOTIDE SEQUENCE</scope>
    <source>
        <strain evidence="4">JCM 31265</strain>
    </source>
</reference>
<dbReference type="InterPro" id="IPR000873">
    <property type="entry name" value="AMP-dep_synth/lig_dom"/>
</dbReference>
<dbReference type="PANTHER" id="PTHR43272">
    <property type="entry name" value="LONG-CHAIN-FATTY-ACID--COA LIGASE"/>
    <property type="match status" value="1"/>
</dbReference>
<evidence type="ECO:0000313" key="5">
    <source>
        <dbReference type="Proteomes" id="UP000660047"/>
    </source>
</evidence>